<sequence length="107" mass="11988">MAEIDCFGFFKSPLLNFTTRHSLSASSSERRYLHVTTLEAFWLGLSSQATVSHIPARHIQYWVFSRGDQPSVRTLKSSGHFSLLPLVLLSVTVTALALDHEDLISQI</sequence>
<organism evidence="1 2">
    <name type="scientific">Aspergillus indologenus CBS 114.80</name>
    <dbReference type="NCBI Taxonomy" id="1450541"/>
    <lineage>
        <taxon>Eukaryota</taxon>
        <taxon>Fungi</taxon>
        <taxon>Dikarya</taxon>
        <taxon>Ascomycota</taxon>
        <taxon>Pezizomycotina</taxon>
        <taxon>Eurotiomycetes</taxon>
        <taxon>Eurotiomycetidae</taxon>
        <taxon>Eurotiales</taxon>
        <taxon>Aspergillaceae</taxon>
        <taxon>Aspergillus</taxon>
        <taxon>Aspergillus subgen. Circumdati</taxon>
    </lineage>
</organism>
<dbReference type="EMBL" id="KZ825482">
    <property type="protein sequence ID" value="PYI33741.1"/>
    <property type="molecule type" value="Genomic_DNA"/>
</dbReference>
<dbReference type="AlphaFoldDB" id="A0A2V5ICE2"/>
<gene>
    <name evidence="1" type="ORF">BP00DRAFT_114572</name>
</gene>
<accession>A0A2V5ICE2</accession>
<evidence type="ECO:0000313" key="2">
    <source>
        <dbReference type="Proteomes" id="UP000248817"/>
    </source>
</evidence>
<protein>
    <submittedName>
        <fullName evidence="1">Uncharacterized protein</fullName>
    </submittedName>
</protein>
<name>A0A2V5ICE2_9EURO</name>
<reference evidence="1 2" key="1">
    <citation type="submission" date="2018-02" db="EMBL/GenBank/DDBJ databases">
        <title>The genomes of Aspergillus section Nigri reveals drivers in fungal speciation.</title>
        <authorList>
            <consortium name="DOE Joint Genome Institute"/>
            <person name="Vesth T.C."/>
            <person name="Nybo J."/>
            <person name="Theobald S."/>
            <person name="Brandl J."/>
            <person name="Frisvad J.C."/>
            <person name="Nielsen K.F."/>
            <person name="Lyhne E.K."/>
            <person name="Kogle M.E."/>
            <person name="Kuo A."/>
            <person name="Riley R."/>
            <person name="Clum A."/>
            <person name="Nolan M."/>
            <person name="Lipzen A."/>
            <person name="Salamov A."/>
            <person name="Henrissat B."/>
            <person name="Wiebenga A."/>
            <person name="De vries R.P."/>
            <person name="Grigoriev I.V."/>
            <person name="Mortensen U.H."/>
            <person name="Andersen M.R."/>
            <person name="Baker S.E."/>
        </authorList>
    </citation>
    <scope>NUCLEOTIDE SEQUENCE [LARGE SCALE GENOMIC DNA]</scope>
    <source>
        <strain evidence="1 2">CBS 114.80</strain>
    </source>
</reference>
<dbReference type="Proteomes" id="UP000248817">
    <property type="component" value="Unassembled WGS sequence"/>
</dbReference>
<proteinExistence type="predicted"/>
<keyword evidence="2" id="KW-1185">Reference proteome</keyword>
<evidence type="ECO:0000313" key="1">
    <source>
        <dbReference type="EMBL" id="PYI33741.1"/>
    </source>
</evidence>